<name>A0A814G4H9_9BILA</name>
<gene>
    <name evidence="2" type="ORF">GPM918_LOCUS13338</name>
    <name evidence="1" type="ORF">OVA965_LOCUS12566</name>
    <name evidence="4" type="ORF">SRO942_LOCUS13338</name>
    <name evidence="3" type="ORF">TMI583_LOCUS12568</name>
</gene>
<dbReference type="Proteomes" id="UP000663829">
    <property type="component" value="Unassembled WGS sequence"/>
</dbReference>
<protein>
    <submittedName>
        <fullName evidence="2">Uncharacterized protein</fullName>
    </submittedName>
</protein>
<evidence type="ECO:0000313" key="5">
    <source>
        <dbReference type="Proteomes" id="UP000663829"/>
    </source>
</evidence>
<evidence type="ECO:0000313" key="1">
    <source>
        <dbReference type="EMBL" id="CAF0959646.1"/>
    </source>
</evidence>
<dbReference type="Gene3D" id="2.60.120.260">
    <property type="entry name" value="Galactose-binding domain-like"/>
    <property type="match status" value="1"/>
</dbReference>
<dbReference type="OrthoDB" id="10036721at2759"/>
<dbReference type="EMBL" id="CAJNOQ010003048">
    <property type="protein sequence ID" value="CAF0992724.1"/>
    <property type="molecule type" value="Genomic_DNA"/>
</dbReference>
<reference evidence="2" key="1">
    <citation type="submission" date="2021-02" db="EMBL/GenBank/DDBJ databases">
        <authorList>
            <person name="Nowell W R."/>
        </authorList>
    </citation>
    <scope>NUCLEOTIDE SEQUENCE</scope>
</reference>
<organism evidence="2 5">
    <name type="scientific">Didymodactylos carnosus</name>
    <dbReference type="NCBI Taxonomy" id="1234261"/>
    <lineage>
        <taxon>Eukaryota</taxon>
        <taxon>Metazoa</taxon>
        <taxon>Spiralia</taxon>
        <taxon>Gnathifera</taxon>
        <taxon>Rotifera</taxon>
        <taxon>Eurotatoria</taxon>
        <taxon>Bdelloidea</taxon>
        <taxon>Philodinida</taxon>
        <taxon>Philodinidae</taxon>
        <taxon>Didymodactylos</taxon>
    </lineage>
</organism>
<sequence>MITPSPVNFSAGGQYDFQLMDPIRSGSNALHIDVYKINAIGYDNIPSVNGSSLSLSNGQITPVSMSTPTMGVYVFDFGQNFAGWCQF</sequence>
<comment type="caution">
    <text evidence="2">The sequence shown here is derived from an EMBL/GenBank/DDBJ whole genome shotgun (WGS) entry which is preliminary data.</text>
</comment>
<dbReference type="Proteomes" id="UP000677228">
    <property type="component" value="Unassembled WGS sequence"/>
</dbReference>
<accession>A0A814G4H9</accession>
<dbReference type="EMBL" id="CAJOBC010003048">
    <property type="protein sequence ID" value="CAF3764597.1"/>
    <property type="molecule type" value="Genomic_DNA"/>
</dbReference>
<dbReference type="AlphaFoldDB" id="A0A814G4H9"/>
<dbReference type="Proteomes" id="UP000682733">
    <property type="component" value="Unassembled WGS sequence"/>
</dbReference>
<dbReference type="EMBL" id="CAJNOK010005078">
    <property type="protein sequence ID" value="CAF0959646.1"/>
    <property type="molecule type" value="Genomic_DNA"/>
</dbReference>
<keyword evidence="5" id="KW-1185">Reference proteome</keyword>
<dbReference type="EMBL" id="CAJOBA010005082">
    <property type="protein sequence ID" value="CAF3732432.1"/>
    <property type="molecule type" value="Genomic_DNA"/>
</dbReference>
<proteinExistence type="predicted"/>
<evidence type="ECO:0000313" key="3">
    <source>
        <dbReference type="EMBL" id="CAF3732432.1"/>
    </source>
</evidence>
<dbReference type="Proteomes" id="UP000681722">
    <property type="component" value="Unassembled WGS sequence"/>
</dbReference>
<evidence type="ECO:0000313" key="4">
    <source>
        <dbReference type="EMBL" id="CAF3764597.1"/>
    </source>
</evidence>
<evidence type="ECO:0000313" key="2">
    <source>
        <dbReference type="EMBL" id="CAF0992724.1"/>
    </source>
</evidence>